<evidence type="ECO:0000313" key="2">
    <source>
        <dbReference type="EMBL" id="KAG8520069.1"/>
    </source>
</evidence>
<comment type="caution">
    <text evidence="2">The sequence shown here is derived from an EMBL/GenBank/DDBJ whole genome shotgun (WGS) entry which is preliminary data.</text>
</comment>
<dbReference type="Proteomes" id="UP000700334">
    <property type="component" value="Unassembled WGS sequence"/>
</dbReference>
<dbReference type="AlphaFoldDB" id="A0A8J6B5Y0"/>
<dbReference type="EMBL" id="JAGFMF010011580">
    <property type="protein sequence ID" value="KAG8520069.1"/>
    <property type="molecule type" value="Genomic_DNA"/>
</dbReference>
<feature type="region of interest" description="Disordered" evidence="1">
    <location>
        <begin position="1"/>
        <end position="57"/>
    </location>
</feature>
<dbReference type="OrthoDB" id="9218571at2759"/>
<name>A0A8J6B5Y0_GALPY</name>
<organism evidence="2 3">
    <name type="scientific">Galemys pyrenaicus</name>
    <name type="common">Iberian desman</name>
    <name type="synonym">Pyrenean desman</name>
    <dbReference type="NCBI Taxonomy" id="202257"/>
    <lineage>
        <taxon>Eukaryota</taxon>
        <taxon>Metazoa</taxon>
        <taxon>Chordata</taxon>
        <taxon>Craniata</taxon>
        <taxon>Vertebrata</taxon>
        <taxon>Euteleostomi</taxon>
        <taxon>Mammalia</taxon>
        <taxon>Eutheria</taxon>
        <taxon>Laurasiatheria</taxon>
        <taxon>Eulipotyphla</taxon>
        <taxon>Talpidae</taxon>
        <taxon>Galemys</taxon>
    </lineage>
</organism>
<reference evidence="2" key="1">
    <citation type="journal article" date="2021" name="Evol. Appl.">
        <title>The genome of the Pyrenean desman and the effects of bottlenecks and inbreeding on the genomic landscape of an endangered species.</title>
        <authorList>
            <person name="Escoda L."/>
            <person name="Castresana J."/>
        </authorList>
    </citation>
    <scope>NUCLEOTIDE SEQUENCE</scope>
    <source>
        <strain evidence="2">IBE-C5619</strain>
    </source>
</reference>
<evidence type="ECO:0000313" key="3">
    <source>
        <dbReference type="Proteomes" id="UP000700334"/>
    </source>
</evidence>
<proteinExistence type="predicted"/>
<keyword evidence="3" id="KW-1185">Reference proteome</keyword>
<accession>A0A8J6B5Y0</accession>
<gene>
    <name evidence="2" type="ORF">J0S82_015246</name>
</gene>
<sequence>MRAFQGGHAQVGAPVLDTGINGRRHEDARTASTNRQNCKDRPTNRMKEQQQQQREEAAERMLKASAVLCLCAAAWCSQALAAAAALAAAGGRSDGGNLLDDKQWLTTVSQYDKEVGQWNKFRDVSAAHPIRGRWGALLRGGGRGWVGSGLRVPRDAAARGACRTWQFDAPLAAEAGGRLAAGGTRVQVSPGSTPARTGPVSHFTFPPPPGPPRFAKCWLYLLNF</sequence>
<feature type="compositionally biased region" description="Basic and acidic residues" evidence="1">
    <location>
        <begin position="37"/>
        <end position="57"/>
    </location>
</feature>
<feature type="region of interest" description="Disordered" evidence="1">
    <location>
        <begin position="183"/>
        <end position="206"/>
    </location>
</feature>
<feature type="compositionally biased region" description="Polar residues" evidence="1">
    <location>
        <begin position="186"/>
        <end position="195"/>
    </location>
</feature>
<protein>
    <submittedName>
        <fullName evidence="2">Testican-3</fullName>
    </submittedName>
</protein>
<evidence type="ECO:0000256" key="1">
    <source>
        <dbReference type="SAM" id="MobiDB-lite"/>
    </source>
</evidence>